<evidence type="ECO:0000256" key="1">
    <source>
        <dbReference type="SAM" id="MobiDB-lite"/>
    </source>
</evidence>
<feature type="compositionally biased region" description="Basic and acidic residues" evidence="1">
    <location>
        <begin position="749"/>
        <end position="758"/>
    </location>
</feature>
<dbReference type="EMBL" id="SPOF01000074">
    <property type="protein sequence ID" value="TIB07838.1"/>
    <property type="molecule type" value="Genomic_DNA"/>
</dbReference>
<evidence type="ECO:0000259" key="2">
    <source>
        <dbReference type="Pfam" id="PF14613"/>
    </source>
</evidence>
<name>A0A4T0G1U8_WALIC</name>
<dbReference type="Gene3D" id="3.15.10.10">
    <property type="entry name" value="Bactericidal permeability-increasing protein, domain 1"/>
    <property type="match status" value="1"/>
</dbReference>
<evidence type="ECO:0000313" key="4">
    <source>
        <dbReference type="EMBL" id="TIB07838.1"/>
    </source>
</evidence>
<feature type="region of interest" description="Disordered" evidence="1">
    <location>
        <begin position="720"/>
        <end position="775"/>
    </location>
</feature>
<feature type="region of interest" description="Disordered" evidence="1">
    <location>
        <begin position="272"/>
        <end position="307"/>
    </location>
</feature>
<dbReference type="PANTHER" id="PTHR31138">
    <property type="entry name" value="CHROMOSOME 19, WHOLE GENOME SHOTGUN SEQUENCE"/>
    <property type="match status" value="1"/>
</dbReference>
<sequence length="822" mass="92783">MPHNEINENPDSDAVAEVYDSQRVYQDVDRKMRLYSVITALKSGLLPSNDQIQQTLKYASSHAPFDINVLSDDGKILVNDTRAVFNTANDIVQQKNKDERLQQFLYKTRDKKHVSEKANLDKSTFPKGSKEGNDKALHHLRTIFTLIATNSEIRKLLTDSKILGFDLFADAAANAANMARPPAEQINKLDETAPEGWKNNDGSIVGADQTPQYNLPKLKKGKKAAEEGHDNAENVKKAALEREKDSITRAQNSSLKVDQSDGDLQQGVQNALEEQNPEGMTQSQNRSTIEGNEKNIPPQHRDKAQDSFNRTKKHLEEIFPEERRASYINRLKKVVYENQKHKDWKEAFEFFFAEFEIYKGGLMKAGGGEQQAASSILSDPEFRSAAEDLRVVLERFANNNSASPIFESFDRFIKMAVNDKQTSEWLDHFVAYLRRIFLEPGYVLSEEVIRDGERIGETARTIFTSKYKAQIKNELFATIADFFIAMGKDPLNKKLGSDINKLFRDLFFNESGKWTFKSELWADVRDKIVPPVVEQIGAVPIPRIEYSDPAIDVVIENLVLQGKNLLPNYITFEAYNQLKFSPYDTTSNEHHHDIEIELGQIQCDLRDIAFYINRHKGFPKLNDAGLADVFLGGKGVSVTVMLRVDSDNENIFTVKSVKASVGKLKFKIRDSKHDLLYKTVKPLLMSLIRKQITKAIEDGTRSGLTTLNNKLVEIRREMEATKEARKEEATSEVKGGKKGETSRTSIISDKFRGKKESSESAADGPIGATQNPPTQSHFRVVANRNSQLIDAGHSQGWINLQAKYENKVGEGDTWHSKAFSVV</sequence>
<accession>A0A4T0G1U8</accession>
<gene>
    <name evidence="4" type="ORF">E3P90_03893</name>
</gene>
<dbReference type="Pfam" id="PF19343">
    <property type="entry name" value="HAM1_N"/>
    <property type="match status" value="1"/>
</dbReference>
<organism evidence="4 5">
    <name type="scientific">Wallemia ichthyophaga</name>
    <dbReference type="NCBI Taxonomy" id="245174"/>
    <lineage>
        <taxon>Eukaryota</taxon>
        <taxon>Fungi</taxon>
        <taxon>Dikarya</taxon>
        <taxon>Basidiomycota</taxon>
        <taxon>Wallemiomycotina</taxon>
        <taxon>Wallemiomycetes</taxon>
        <taxon>Wallemiales</taxon>
        <taxon>Wallemiaceae</taxon>
        <taxon>Wallemia</taxon>
    </lineage>
</organism>
<feature type="compositionally biased region" description="Polar residues" evidence="1">
    <location>
        <begin position="272"/>
        <end position="290"/>
    </location>
</feature>
<feature type="region of interest" description="Disordered" evidence="1">
    <location>
        <begin position="193"/>
        <end position="234"/>
    </location>
</feature>
<dbReference type="InterPro" id="IPR027842">
    <property type="entry name" value="HAM1-like_C"/>
</dbReference>
<feature type="domain" description="HAM1-like N-terminal" evidence="3">
    <location>
        <begin position="11"/>
        <end position="644"/>
    </location>
</feature>
<evidence type="ECO:0000313" key="5">
    <source>
        <dbReference type="Proteomes" id="UP000306954"/>
    </source>
</evidence>
<dbReference type="GO" id="GO:0008289">
    <property type="term" value="F:lipid binding"/>
    <property type="evidence" value="ECO:0007669"/>
    <property type="project" value="InterPro"/>
</dbReference>
<feature type="compositionally biased region" description="Basic and acidic residues" evidence="1">
    <location>
        <begin position="720"/>
        <end position="741"/>
    </location>
</feature>
<reference evidence="4 5" key="1">
    <citation type="submission" date="2019-03" db="EMBL/GenBank/DDBJ databases">
        <title>Sequencing 23 genomes of Wallemia ichthyophaga.</title>
        <authorList>
            <person name="Gostincar C."/>
        </authorList>
    </citation>
    <scope>NUCLEOTIDE SEQUENCE [LARGE SCALE GENOMIC DNA]</scope>
    <source>
        <strain evidence="4 5">EXF-8621</strain>
    </source>
</reference>
<dbReference type="AlphaFoldDB" id="A0A4T0G1U8"/>
<dbReference type="Pfam" id="PF14613">
    <property type="entry name" value="HAM1_C"/>
    <property type="match status" value="1"/>
</dbReference>
<dbReference type="SUPFAM" id="SSF55394">
    <property type="entry name" value="Bactericidal permeability-increasing protein, BPI"/>
    <property type="match status" value="1"/>
</dbReference>
<proteinExistence type="predicted"/>
<dbReference type="InterPro" id="IPR017943">
    <property type="entry name" value="Bactericidal_perm-incr_a/b_dom"/>
</dbReference>
<evidence type="ECO:0000259" key="3">
    <source>
        <dbReference type="Pfam" id="PF19343"/>
    </source>
</evidence>
<dbReference type="Proteomes" id="UP000306954">
    <property type="component" value="Unassembled WGS sequence"/>
</dbReference>
<dbReference type="InterPro" id="IPR045967">
    <property type="entry name" value="HAM1-like_N"/>
</dbReference>
<feature type="domain" description="HAM1-like C-terminal" evidence="2">
    <location>
        <begin position="661"/>
        <end position="821"/>
    </location>
</feature>
<protein>
    <submittedName>
        <fullName evidence="4">Uncharacterized protein</fullName>
    </submittedName>
</protein>
<comment type="caution">
    <text evidence="4">The sequence shown here is derived from an EMBL/GenBank/DDBJ whole genome shotgun (WGS) entry which is preliminary data.</text>
</comment>
<feature type="compositionally biased region" description="Basic and acidic residues" evidence="1">
    <location>
        <begin position="223"/>
        <end position="234"/>
    </location>
</feature>
<dbReference type="PANTHER" id="PTHR31138:SF1">
    <property type="entry name" value="PDZ DOMAIN-CONTAINING PROTEIN"/>
    <property type="match status" value="1"/>
</dbReference>